<feature type="domain" description="Beta-lactamase-related" evidence="3">
    <location>
        <begin position="163"/>
        <end position="431"/>
    </location>
</feature>
<evidence type="ECO:0000256" key="2">
    <source>
        <dbReference type="ARBA" id="ARBA00023136"/>
    </source>
</evidence>
<keyword evidence="2" id="KW-0472">Membrane</keyword>
<organism evidence="4 5">
    <name type="scientific">Flavisolibacter ginsengisoli DSM 18119</name>
    <dbReference type="NCBI Taxonomy" id="1121884"/>
    <lineage>
        <taxon>Bacteria</taxon>
        <taxon>Pseudomonadati</taxon>
        <taxon>Bacteroidota</taxon>
        <taxon>Chitinophagia</taxon>
        <taxon>Chitinophagales</taxon>
        <taxon>Chitinophagaceae</taxon>
        <taxon>Flavisolibacter</taxon>
    </lineage>
</organism>
<dbReference type="PANTHER" id="PTHR46825:SF11">
    <property type="entry name" value="PENICILLIN-BINDING PROTEIN 4"/>
    <property type="match status" value="1"/>
</dbReference>
<name>A0A1M5FX74_9BACT</name>
<dbReference type="InterPro" id="IPR050491">
    <property type="entry name" value="AmpC-like"/>
</dbReference>
<comment type="subcellular location">
    <subcellularLocation>
        <location evidence="1">Membrane</location>
    </subcellularLocation>
</comment>
<protein>
    <submittedName>
        <fullName evidence="4">CubicO group peptidase, beta-lactamase class C family</fullName>
    </submittedName>
</protein>
<dbReference type="InterPro" id="IPR012338">
    <property type="entry name" value="Beta-lactam/transpept-like"/>
</dbReference>
<dbReference type="STRING" id="1121884.SAMN02745131_03973"/>
<dbReference type="Pfam" id="PF00144">
    <property type="entry name" value="Beta-lactamase"/>
    <property type="match status" value="1"/>
</dbReference>
<dbReference type="GO" id="GO:0016020">
    <property type="term" value="C:membrane"/>
    <property type="evidence" value="ECO:0007669"/>
    <property type="project" value="UniProtKB-SubCell"/>
</dbReference>
<dbReference type="AlphaFoldDB" id="A0A1M5FX74"/>
<reference evidence="4 5" key="1">
    <citation type="submission" date="2016-11" db="EMBL/GenBank/DDBJ databases">
        <authorList>
            <person name="Jaros S."/>
            <person name="Januszkiewicz K."/>
            <person name="Wedrychowicz H."/>
        </authorList>
    </citation>
    <scope>NUCLEOTIDE SEQUENCE [LARGE SCALE GENOMIC DNA]</scope>
    <source>
        <strain evidence="4 5">DSM 18119</strain>
    </source>
</reference>
<evidence type="ECO:0000259" key="3">
    <source>
        <dbReference type="Pfam" id="PF00144"/>
    </source>
</evidence>
<gene>
    <name evidence="4" type="ORF">SAMN02745131_03973</name>
</gene>
<evidence type="ECO:0000313" key="4">
    <source>
        <dbReference type="EMBL" id="SHF95984.1"/>
    </source>
</evidence>
<dbReference type="Gene3D" id="3.40.710.10">
    <property type="entry name" value="DD-peptidase/beta-lactamase superfamily"/>
    <property type="match status" value="1"/>
</dbReference>
<dbReference type="RefSeq" id="WP_072837084.1">
    <property type="nucleotide sequence ID" value="NZ_FQUU01000025.1"/>
</dbReference>
<proteinExistence type="predicted"/>
<dbReference type="InterPro" id="IPR001466">
    <property type="entry name" value="Beta-lactam-related"/>
</dbReference>
<keyword evidence="5" id="KW-1185">Reference proteome</keyword>
<dbReference type="PANTHER" id="PTHR46825">
    <property type="entry name" value="D-ALANYL-D-ALANINE-CARBOXYPEPTIDASE/ENDOPEPTIDASE AMPH"/>
    <property type="match status" value="1"/>
</dbReference>
<evidence type="ECO:0000256" key="1">
    <source>
        <dbReference type="ARBA" id="ARBA00004370"/>
    </source>
</evidence>
<dbReference type="Proteomes" id="UP000184048">
    <property type="component" value="Unassembled WGS sequence"/>
</dbReference>
<dbReference type="OrthoDB" id="9793489at2"/>
<accession>A0A1M5FX74</accession>
<evidence type="ECO:0000313" key="5">
    <source>
        <dbReference type="Proteomes" id="UP000184048"/>
    </source>
</evidence>
<dbReference type="EMBL" id="FQUU01000025">
    <property type="protein sequence ID" value="SHF95984.1"/>
    <property type="molecule type" value="Genomic_DNA"/>
</dbReference>
<sequence>MLQSVKLLCAVLVSICICSYSRGQSINEQQKLGQTVDQFFKIYNSGDSIQYYQLLYPVVKDSAELNHLLDRYKFTYSIIGKVTVKKVNFLSPTQADVWAKDAQFDSWWKFSILTDSNQRFQQRLVKPDRFPNDFVHTGKQEFSQLGEQVDSYINQKLGNQFSGNVFISHKDKVLFSRSYGNNDKGAPNDINQAFGLASMGKIFTSISILQLQEKGKLNISDAVGKFLPELNNKAVAAITIEQLLTHTSGMGDFFESPTYNRIKDSVKDQMGLLPVIEEEKLAFSPGKSWQYSNTGFVLLGIIIEKITGDSYENYIRENIFSKAGMTHSVPGGGGGGGTSTVNDLYSFARALLNDKLLNHNTTSKLLNYTSPLNDQYGWGTEHYKLGKEHVVGHSGGFINECTELNIYPQSQSVVIILSNSNPPFGHFVSDRLKELITRK</sequence>
<dbReference type="SUPFAM" id="SSF56601">
    <property type="entry name" value="beta-lactamase/transpeptidase-like"/>
    <property type="match status" value="1"/>
</dbReference>